<evidence type="ECO:0000256" key="8">
    <source>
        <dbReference type="ARBA" id="ARBA00048116"/>
    </source>
</evidence>
<protein>
    <recommendedName>
        <fullName evidence="9">Uridylate kinase</fullName>
        <shortName evidence="9">UK</shortName>
        <ecNumber evidence="9">2.7.4.14</ecNumber>
    </recommendedName>
    <alternativeName>
        <fullName evidence="9">ATP:UMP phosphotransferase</fullName>
    </alternativeName>
    <alternativeName>
        <fullName evidence="9">Deoxycytidylate kinase</fullName>
        <shortName evidence="9">CK</shortName>
        <shortName evidence="9">dCMP kinase</shortName>
    </alternativeName>
    <alternativeName>
        <fullName evidence="9">Uridine monophosphate kinase</fullName>
        <shortName evidence="9">UMP kinase</shortName>
        <shortName evidence="9">UMPK</shortName>
    </alternativeName>
</protein>
<dbReference type="GO" id="GO:0006221">
    <property type="term" value="P:pyrimidine nucleotide biosynthetic process"/>
    <property type="evidence" value="ECO:0007669"/>
    <property type="project" value="UniProtKB-UniRule"/>
</dbReference>
<comment type="similarity">
    <text evidence="9">Belongs to the adenylate kinase family. UMP-CMP kinase subfamily.</text>
</comment>
<name>A0A2T0ADU5_RHOTO</name>
<keyword evidence="7 9" id="KW-0539">Nucleus</keyword>
<keyword evidence="11" id="KW-0378">Hydrolase</keyword>
<keyword evidence="1 9" id="KW-0963">Cytoplasm</keyword>
<feature type="binding site" evidence="9">
    <location>
        <begin position="146"/>
        <end position="149"/>
    </location>
    <ligand>
        <name>a ribonucleoside 5'-phosphate</name>
        <dbReference type="ChEBI" id="CHEBI:58043"/>
    </ligand>
</feature>
<comment type="domain">
    <text evidence="9">Consists of three domains, a large central CORE domain and two small peripheral domains, NMPbind and LID, which undergo movements during catalysis. The LID domain closes over the site of phosphoryl transfer upon ATP binding. Assembling and dissambling the active center during each catalytic cycle provides an effective means to prevent ATP hydrolysis.</text>
</comment>
<comment type="subcellular location">
    <subcellularLocation>
        <location evidence="9">Cytoplasm</location>
    </subcellularLocation>
    <subcellularLocation>
        <location evidence="9">Nucleus</location>
    </subcellularLocation>
    <text evidence="9">Predominantly cytoplasmic.</text>
</comment>
<feature type="binding site" evidence="9">
    <location>
        <position position="201"/>
    </location>
    <ligand>
        <name>a ribonucleoside 5'-phosphate</name>
        <dbReference type="ChEBI" id="CHEBI:58043"/>
    </ligand>
</feature>
<dbReference type="PRINTS" id="PR00094">
    <property type="entry name" value="ADENYLTKNASE"/>
</dbReference>
<dbReference type="GO" id="GO:0005634">
    <property type="term" value="C:nucleus"/>
    <property type="evidence" value="ECO:0007669"/>
    <property type="project" value="UniProtKB-SubCell"/>
</dbReference>
<dbReference type="Proteomes" id="UP000239560">
    <property type="component" value="Unassembled WGS sequence"/>
</dbReference>
<feature type="binding site" evidence="9">
    <location>
        <begin position="99"/>
        <end position="101"/>
    </location>
    <ligand>
        <name>a ribonucleoside 5'-phosphate</name>
        <dbReference type="ChEBI" id="CHEBI:58043"/>
    </ligand>
</feature>
<dbReference type="InterPro" id="IPR027417">
    <property type="entry name" value="P-loop_NTPase"/>
</dbReference>
<dbReference type="EC" id="2.7.4.14" evidence="9"/>
<evidence type="ECO:0000313" key="12">
    <source>
        <dbReference type="Proteomes" id="UP000239560"/>
    </source>
</evidence>
<evidence type="ECO:0000256" key="2">
    <source>
        <dbReference type="ARBA" id="ARBA00022679"/>
    </source>
</evidence>
<dbReference type="OrthoDB" id="442176at2759"/>
<evidence type="ECO:0000256" key="10">
    <source>
        <dbReference type="SAM" id="MobiDB-lite"/>
    </source>
</evidence>
<accession>A0A2T0ADU5</accession>
<dbReference type="EMBL" id="LCTV02000003">
    <property type="protein sequence ID" value="PRQ76168.1"/>
    <property type="molecule type" value="Genomic_DNA"/>
</dbReference>
<evidence type="ECO:0000256" key="4">
    <source>
        <dbReference type="ARBA" id="ARBA00022777"/>
    </source>
</evidence>
<feature type="region of interest" description="LID" evidence="9">
    <location>
        <begin position="183"/>
        <end position="193"/>
    </location>
</feature>
<comment type="catalytic activity">
    <reaction evidence="8 9">
        <text>UMP + ATP = UDP + ADP</text>
        <dbReference type="Rhea" id="RHEA:24400"/>
        <dbReference type="ChEBI" id="CHEBI:30616"/>
        <dbReference type="ChEBI" id="CHEBI:57865"/>
        <dbReference type="ChEBI" id="CHEBI:58223"/>
        <dbReference type="ChEBI" id="CHEBI:456216"/>
        <dbReference type="EC" id="2.7.4.14"/>
    </reaction>
</comment>
<dbReference type="InterPro" id="IPR033690">
    <property type="entry name" value="Adenylat_kinase_CS"/>
</dbReference>
<dbReference type="GO" id="GO:0005737">
    <property type="term" value="C:cytoplasm"/>
    <property type="evidence" value="ECO:0007669"/>
    <property type="project" value="UniProtKB-SubCell"/>
</dbReference>
<sequence length="248" mass="26891">MSVAAAELGTTATTSATSSPAFDPKEVTVIFVLGGPGAGKGTQCARLVQHHGFVHLSARHSNHFRLSSLHPAGDLLRAEQQREGSQFGAMIKEYITEGKIVPMEVTIKLLENAMRAAMSSEAGEAKEAGANGGVKGIPARRFLIDGFPRQMDQAVKFDETVCPSSLVLFLVCPEPILLERLLERGKTSGRDDDNAESIKKRFQTFVNTSMPVVDYYRKQAKVVDIDSSKSIEEVYADIEKGIAPVLRA</sequence>
<evidence type="ECO:0000256" key="5">
    <source>
        <dbReference type="ARBA" id="ARBA00022840"/>
    </source>
</evidence>
<keyword evidence="4 9" id="KW-0418">Kinase</keyword>
<organism evidence="11 12">
    <name type="scientific">Rhodotorula toruloides</name>
    <name type="common">Yeast</name>
    <name type="synonym">Rhodosporidium toruloides</name>
    <dbReference type="NCBI Taxonomy" id="5286"/>
    <lineage>
        <taxon>Eukaryota</taxon>
        <taxon>Fungi</taxon>
        <taxon>Dikarya</taxon>
        <taxon>Basidiomycota</taxon>
        <taxon>Pucciniomycotina</taxon>
        <taxon>Microbotryomycetes</taxon>
        <taxon>Sporidiobolales</taxon>
        <taxon>Sporidiobolaceae</taxon>
        <taxon>Rhodotorula</taxon>
    </lineage>
</organism>
<dbReference type="PANTHER" id="PTHR23359">
    <property type="entry name" value="NUCLEOTIDE KINASE"/>
    <property type="match status" value="1"/>
</dbReference>
<keyword evidence="5 9" id="KW-0067">ATP-binding</keyword>
<evidence type="ECO:0000256" key="3">
    <source>
        <dbReference type="ARBA" id="ARBA00022741"/>
    </source>
</evidence>
<proteinExistence type="inferred from homology"/>
<dbReference type="HAMAP" id="MF_00235">
    <property type="entry name" value="Adenylate_kinase_Adk"/>
    <property type="match status" value="1"/>
</dbReference>
<dbReference type="AlphaFoldDB" id="A0A2T0ADU5"/>
<comment type="function">
    <text evidence="9">Catalyzes the phosphorylation of pyrimidine nucleoside monophosphates at the expense of ATP. Plays an important role in de novo pyrimidine nucleotide biosynthesis. Has preference for UMP and dUMP as phosphate acceptors, but can also use CMP, dCMP and AMP.</text>
</comment>
<keyword evidence="6 9" id="KW-0665">Pyrimidine biosynthesis</keyword>
<feature type="binding site" evidence="9">
    <location>
        <position position="184"/>
    </location>
    <ligand>
        <name>ATP</name>
        <dbReference type="ChEBI" id="CHEBI:30616"/>
    </ligand>
</feature>
<dbReference type="GO" id="GO:0006207">
    <property type="term" value="P:'de novo' pyrimidine nucleobase biosynthetic process"/>
    <property type="evidence" value="ECO:0007669"/>
    <property type="project" value="InterPro"/>
</dbReference>
<feature type="region of interest" description="NMPbind" evidence="9">
    <location>
        <begin position="71"/>
        <end position="101"/>
    </location>
</feature>
<evidence type="ECO:0000256" key="6">
    <source>
        <dbReference type="ARBA" id="ARBA00022975"/>
    </source>
</evidence>
<dbReference type="PROSITE" id="PS00113">
    <property type="entry name" value="ADENYLATE_KINASE"/>
    <property type="match status" value="1"/>
</dbReference>
<feature type="binding site" evidence="9">
    <location>
        <begin position="37"/>
        <end position="42"/>
    </location>
    <ligand>
        <name>ATP</name>
        <dbReference type="ChEBI" id="CHEBI:30616"/>
    </ligand>
</feature>
<evidence type="ECO:0000256" key="1">
    <source>
        <dbReference type="ARBA" id="ARBA00022490"/>
    </source>
</evidence>
<dbReference type="Pfam" id="PF13207">
    <property type="entry name" value="AAA_17"/>
    <property type="match status" value="1"/>
</dbReference>
<dbReference type="CDD" id="cd01428">
    <property type="entry name" value="ADK"/>
    <property type="match status" value="1"/>
</dbReference>
<evidence type="ECO:0000256" key="7">
    <source>
        <dbReference type="ARBA" id="ARBA00023242"/>
    </source>
</evidence>
<dbReference type="GO" id="GO:0033862">
    <property type="term" value="F:UMP kinase activity"/>
    <property type="evidence" value="ECO:0007669"/>
    <property type="project" value="RHEA"/>
</dbReference>
<comment type="cofactor">
    <cofactor evidence="9">
        <name>Mg(2+)</name>
        <dbReference type="ChEBI" id="CHEBI:18420"/>
    </cofactor>
    <text evidence="9">Binds 1 Mg(2+) ion per monomer.</text>
</comment>
<keyword evidence="2 9" id="KW-0808">Transferase</keyword>
<dbReference type="SUPFAM" id="SSF52540">
    <property type="entry name" value="P-loop containing nucleoside triphosphate hydrolases"/>
    <property type="match status" value="1"/>
</dbReference>
<feature type="binding site" evidence="9">
    <location>
        <position position="153"/>
    </location>
    <ligand>
        <name>a ribonucleoside 5'-phosphate</name>
        <dbReference type="ChEBI" id="CHEBI:58043"/>
    </ligand>
</feature>
<comment type="caution">
    <text evidence="11">The sequence shown here is derived from an EMBL/GenBank/DDBJ whole genome shotgun (WGS) entry which is preliminary data.</text>
</comment>
<gene>
    <name evidence="11" type="ORF">AAT19DRAFT_13190</name>
</gene>
<dbReference type="InterPro" id="IPR006266">
    <property type="entry name" value="UMP_CMP_kinase"/>
</dbReference>
<feature type="binding site" evidence="9">
    <location>
        <position position="77"/>
    </location>
    <ligand>
        <name>a ribonucleoside 5'-phosphate</name>
        <dbReference type="ChEBI" id="CHEBI:58043"/>
    </ligand>
</feature>
<keyword evidence="3 9" id="KW-0547">Nucleotide-binding</keyword>
<dbReference type="InterPro" id="IPR000850">
    <property type="entry name" value="Adenylat/UMP-CMP_kin"/>
</dbReference>
<dbReference type="Gene3D" id="3.40.50.300">
    <property type="entry name" value="P-loop containing nucleotide triphosphate hydrolases"/>
    <property type="match status" value="1"/>
</dbReference>
<dbReference type="HAMAP" id="MF_03172">
    <property type="entry name" value="Adenylate_kinase_UMP_CMP_kin"/>
    <property type="match status" value="1"/>
</dbReference>
<comment type="subunit">
    <text evidence="9">Monomer.</text>
</comment>
<feature type="binding site" evidence="9">
    <location>
        <position position="190"/>
    </location>
    <ligand>
        <name>a ribonucleoside 5'-phosphate</name>
        <dbReference type="ChEBI" id="CHEBI:58043"/>
    </ligand>
</feature>
<dbReference type="GO" id="GO:0005524">
    <property type="term" value="F:ATP binding"/>
    <property type="evidence" value="ECO:0007669"/>
    <property type="project" value="UniProtKB-KW"/>
</dbReference>
<feature type="region of interest" description="Disordered" evidence="10">
    <location>
        <begin position="1"/>
        <end position="20"/>
    </location>
</feature>
<dbReference type="GO" id="GO:0016787">
    <property type="term" value="F:hydrolase activity"/>
    <property type="evidence" value="ECO:0007669"/>
    <property type="project" value="UniProtKB-KW"/>
</dbReference>
<evidence type="ECO:0000256" key="9">
    <source>
        <dbReference type="HAMAP-Rule" id="MF_03172"/>
    </source>
</evidence>
<feature type="binding site" evidence="9">
    <location>
        <position position="229"/>
    </location>
    <ligand>
        <name>ATP</name>
        <dbReference type="ChEBI" id="CHEBI:30616"/>
    </ligand>
</feature>
<evidence type="ECO:0000313" key="11">
    <source>
        <dbReference type="EMBL" id="PRQ76168.1"/>
    </source>
</evidence>
<reference evidence="11 12" key="1">
    <citation type="journal article" date="2018" name="Elife">
        <title>Functional genomics of lipid metabolism in the oleaginous yeast Rhodosporidium toruloides.</title>
        <authorList>
            <person name="Coradetti S.T."/>
            <person name="Pinel D."/>
            <person name="Geiselman G."/>
            <person name="Ito M."/>
            <person name="Mondo S."/>
            <person name="Reilly M.C."/>
            <person name="Cheng Y.F."/>
            <person name="Bauer S."/>
            <person name="Grigoriev I."/>
            <person name="Gladden J.M."/>
            <person name="Simmons B.A."/>
            <person name="Brem R."/>
            <person name="Arkin A.P."/>
            <person name="Skerker J.M."/>
        </authorList>
    </citation>
    <scope>NUCLEOTIDE SEQUENCE [LARGE SCALE GENOMIC DNA]</scope>
    <source>
        <strain evidence="11 12">NBRC 0880</strain>
    </source>
</reference>